<name>A0ABT0ZQ92_9LACO</name>
<dbReference type="PANTHER" id="PTHR10210:SF41">
    <property type="entry name" value="RIBOSE-PHOSPHATE PYROPHOSPHOKINASE 1, CHLOROPLASTIC"/>
    <property type="match status" value="1"/>
</dbReference>
<dbReference type="Gene3D" id="3.40.50.2020">
    <property type="match status" value="2"/>
</dbReference>
<dbReference type="PANTHER" id="PTHR10210">
    <property type="entry name" value="RIBOSE-PHOSPHATE DIPHOSPHOKINASE FAMILY MEMBER"/>
    <property type="match status" value="1"/>
</dbReference>
<dbReference type="SMART" id="SM01400">
    <property type="entry name" value="Pribosyltran_N"/>
    <property type="match status" value="1"/>
</dbReference>
<evidence type="ECO:0000256" key="6">
    <source>
        <dbReference type="ARBA" id="ARBA00022777"/>
    </source>
</evidence>
<dbReference type="InterPro" id="IPR000836">
    <property type="entry name" value="PRTase_dom"/>
</dbReference>
<dbReference type="CDD" id="cd06223">
    <property type="entry name" value="PRTases_typeI"/>
    <property type="match status" value="1"/>
</dbReference>
<evidence type="ECO:0000256" key="1">
    <source>
        <dbReference type="ARBA" id="ARBA00013247"/>
    </source>
</evidence>
<dbReference type="SUPFAM" id="SSF53271">
    <property type="entry name" value="PRTase-like"/>
    <property type="match status" value="2"/>
</dbReference>
<keyword evidence="5" id="KW-0547">Nucleotide-binding</keyword>
<organism evidence="10 11">
    <name type="scientific">Fructobacillus apis</name>
    <dbReference type="NCBI Taxonomy" id="2935017"/>
    <lineage>
        <taxon>Bacteria</taxon>
        <taxon>Bacillati</taxon>
        <taxon>Bacillota</taxon>
        <taxon>Bacilli</taxon>
        <taxon>Lactobacillales</taxon>
        <taxon>Lactobacillaceae</taxon>
        <taxon>Fructobacillus</taxon>
    </lineage>
</organism>
<dbReference type="InterPro" id="IPR029057">
    <property type="entry name" value="PRTase-like"/>
</dbReference>
<evidence type="ECO:0000313" key="11">
    <source>
        <dbReference type="Proteomes" id="UP001523234"/>
    </source>
</evidence>
<dbReference type="RefSeq" id="WP_252443071.1">
    <property type="nucleotide sequence ID" value="NZ_JAMWYK010000003.1"/>
</dbReference>
<dbReference type="InterPro" id="IPR005946">
    <property type="entry name" value="Rib-P_diPkinase"/>
</dbReference>
<comment type="caution">
    <text evidence="10">The sequence shown here is derived from an EMBL/GenBank/DDBJ whole genome shotgun (WGS) entry which is preliminary data.</text>
</comment>
<keyword evidence="2" id="KW-0808">Transferase</keyword>
<keyword evidence="3" id="KW-0479">Metal-binding</keyword>
<dbReference type="Proteomes" id="UP001523234">
    <property type="component" value="Unassembled WGS sequence"/>
</dbReference>
<evidence type="ECO:0000256" key="4">
    <source>
        <dbReference type="ARBA" id="ARBA00022727"/>
    </source>
</evidence>
<dbReference type="InterPro" id="IPR000842">
    <property type="entry name" value="PRib_PP_synth_CS"/>
</dbReference>
<dbReference type="Pfam" id="PF13793">
    <property type="entry name" value="Pribosyltran_N"/>
    <property type="match status" value="1"/>
</dbReference>
<keyword evidence="11" id="KW-1185">Reference proteome</keyword>
<evidence type="ECO:0000256" key="3">
    <source>
        <dbReference type="ARBA" id="ARBA00022723"/>
    </source>
</evidence>
<keyword evidence="6" id="KW-0418">Kinase</keyword>
<dbReference type="PROSITE" id="PS00114">
    <property type="entry name" value="PRPP_SYNTHASE"/>
    <property type="match status" value="1"/>
</dbReference>
<sequence length="320" mass="35076">MTANPEFRLFDLGMNPDFTEKIADQLGVPVSPVDVKQFADHEIYERIVESVRGIDVYVVAPIADPVNDSFMKLMIFIDAAKRTSAKSINVVVPYMGYARSDRKTRSREPISARLVANMLQSQRVKRVMTMDLHTPQVQGFFDIPVDHLIAMPAQVDFLEKEGTVGENVVCVASGPSTLKIVRRLAEEIGAHWAIIDADRDPDSEARVTGKVEGLHAIIVADMIDTGQTMMKAATAVKKAGAATIDALATHPVLSGDTAQKLQESDLDRVIVSDTIAVPEHKQFDKLQQISVAHLFAAGIQRVIEHKSMSDVLKANGHKEG</sequence>
<dbReference type="EC" id="2.7.6.1" evidence="1"/>
<evidence type="ECO:0000256" key="7">
    <source>
        <dbReference type="ARBA" id="ARBA00022840"/>
    </source>
</evidence>
<keyword evidence="4" id="KW-0545">Nucleotide biosynthesis</keyword>
<evidence type="ECO:0000256" key="5">
    <source>
        <dbReference type="ARBA" id="ARBA00022741"/>
    </source>
</evidence>
<dbReference type="NCBIfam" id="NF002320">
    <property type="entry name" value="PRK01259.1"/>
    <property type="match status" value="1"/>
</dbReference>
<dbReference type="EMBL" id="JAMWYK010000003">
    <property type="protein sequence ID" value="MCO0832167.1"/>
    <property type="molecule type" value="Genomic_DNA"/>
</dbReference>
<evidence type="ECO:0000256" key="2">
    <source>
        <dbReference type="ARBA" id="ARBA00022679"/>
    </source>
</evidence>
<feature type="domain" description="Ribose-phosphate pyrophosphokinase N-terminal" evidence="9">
    <location>
        <begin position="8"/>
        <end position="121"/>
    </location>
</feature>
<reference evidence="10 11" key="1">
    <citation type="submission" date="2022-06" db="EMBL/GenBank/DDBJ databases">
        <title>Fructobacillus taiwanensis sp. nov., isolated from the honeybee.</title>
        <authorList>
            <person name="Chen Y.-S."/>
            <person name="Wang L.-T."/>
            <person name="Lee Y.-S."/>
            <person name="Chang Y.-C."/>
            <person name="Wu H.-C."/>
            <person name="Liao C.-Y."/>
            <person name="Chen W.-H."/>
            <person name="Deng J.-N."/>
            <person name="Wang Y.-H."/>
        </authorList>
    </citation>
    <scope>NUCLEOTIDE SEQUENCE [LARGE SCALE GENOMIC DNA]</scope>
    <source>
        <strain evidence="10 11">W13</strain>
    </source>
</reference>
<evidence type="ECO:0000259" key="9">
    <source>
        <dbReference type="Pfam" id="PF13793"/>
    </source>
</evidence>
<accession>A0ABT0ZQ92</accession>
<keyword evidence="7" id="KW-0067">ATP-binding</keyword>
<evidence type="ECO:0000256" key="8">
    <source>
        <dbReference type="ARBA" id="ARBA00022842"/>
    </source>
</evidence>
<proteinExistence type="predicted"/>
<gene>
    <name evidence="10" type="ORF">NFX39_03565</name>
</gene>
<evidence type="ECO:0000313" key="10">
    <source>
        <dbReference type="EMBL" id="MCO0832167.1"/>
    </source>
</evidence>
<keyword evidence="8" id="KW-0460">Magnesium</keyword>
<protein>
    <recommendedName>
        <fullName evidence="1">ribose-phosphate diphosphokinase</fullName>
        <ecNumber evidence="1">2.7.6.1</ecNumber>
    </recommendedName>
</protein>
<dbReference type="Pfam" id="PF14572">
    <property type="entry name" value="Pribosyl_synth"/>
    <property type="match status" value="1"/>
</dbReference>
<dbReference type="NCBIfam" id="TIGR01251">
    <property type="entry name" value="ribP_PPkin"/>
    <property type="match status" value="1"/>
</dbReference>
<dbReference type="InterPro" id="IPR029099">
    <property type="entry name" value="Pribosyltran_N"/>
</dbReference>